<feature type="transmembrane region" description="Helical" evidence="9">
    <location>
        <begin position="131"/>
        <end position="151"/>
    </location>
</feature>
<feature type="transmembrane region" description="Helical" evidence="9">
    <location>
        <begin position="12"/>
        <end position="33"/>
    </location>
</feature>
<proteinExistence type="inferred from homology"/>
<accession>A0ABM1H0N4</accession>
<evidence type="ECO:0000256" key="4">
    <source>
        <dbReference type="ARBA" id="ARBA00022597"/>
    </source>
</evidence>
<feature type="transmembrane region" description="Helical" evidence="9">
    <location>
        <begin position="103"/>
        <end position="125"/>
    </location>
</feature>
<evidence type="ECO:0000256" key="8">
    <source>
        <dbReference type="ARBA" id="ARBA00023136"/>
    </source>
</evidence>
<dbReference type="GeneID" id="107022646"/>
<dbReference type="Gene3D" id="1.20.1280.290">
    <property type="match status" value="2"/>
</dbReference>
<comment type="similarity">
    <text evidence="2 9">Belongs to the SWEET sugar transporter family.</text>
</comment>
<evidence type="ECO:0000256" key="3">
    <source>
        <dbReference type="ARBA" id="ARBA00022448"/>
    </source>
</evidence>
<feature type="transmembrane region" description="Helical" evidence="9">
    <location>
        <begin position="163"/>
        <end position="184"/>
    </location>
</feature>
<sequence length="283" mass="32138">MINMILLGEILIKLAMTVSFIVFLAPLPTFYNIYKKKSTEGYQSIPYVVALCSAMILIYYVILLGGMVKVMIINAIGVFIETIYIIFYIFYAPKKAKVQTVKLLLFFVVVGFGGVFLIAQFLLKGAIRTEIVGWISTAFSICTFAAPLCILKKVIKTKNVECMPFLLSFFLTISAVLWFFYGIIKHNYVIYAPNILGFTLGVIQMVLYVVYKNYKKEDNVIKEQKLSEVLQNHVIILDDGEKLPQLTQEQIIDIWKLGTLIYTEKLNASAAEVDNNRTNLQTN</sequence>
<reference evidence="11" key="2">
    <citation type="submission" date="2025-08" db="UniProtKB">
        <authorList>
            <consortium name="RefSeq"/>
        </authorList>
    </citation>
    <scope>IDENTIFICATION</scope>
</reference>
<evidence type="ECO:0000256" key="7">
    <source>
        <dbReference type="ARBA" id="ARBA00022989"/>
    </source>
</evidence>
<evidence type="ECO:0000313" key="11">
    <source>
        <dbReference type="RefSeq" id="XP_015078729.1"/>
    </source>
</evidence>
<evidence type="ECO:0000256" key="6">
    <source>
        <dbReference type="ARBA" id="ARBA00022737"/>
    </source>
</evidence>
<protein>
    <recommendedName>
        <fullName evidence="9">Bidirectional sugar transporter SWEET</fullName>
    </recommendedName>
</protein>
<keyword evidence="8 9" id="KW-0472">Membrane</keyword>
<feature type="transmembrane region" description="Helical" evidence="9">
    <location>
        <begin position="190"/>
        <end position="211"/>
    </location>
</feature>
<dbReference type="PANTHER" id="PTHR10791:SF232">
    <property type="entry name" value="BIDIRECTIONAL SUGAR TRANSPORTER SWEET"/>
    <property type="match status" value="1"/>
</dbReference>
<name>A0ABM1H0N4_SOLPN</name>
<evidence type="ECO:0000256" key="2">
    <source>
        <dbReference type="ARBA" id="ARBA00007809"/>
    </source>
</evidence>
<keyword evidence="3 9" id="KW-0813">Transport</keyword>
<dbReference type="RefSeq" id="XP_015078729.1">
    <property type="nucleotide sequence ID" value="XM_015223243.2"/>
</dbReference>
<gene>
    <name evidence="11" type="primary">LOC107022646</name>
</gene>
<organism evidence="10 11">
    <name type="scientific">Solanum pennellii</name>
    <name type="common">Tomato</name>
    <name type="synonym">Lycopersicon pennellii</name>
    <dbReference type="NCBI Taxonomy" id="28526"/>
    <lineage>
        <taxon>Eukaryota</taxon>
        <taxon>Viridiplantae</taxon>
        <taxon>Streptophyta</taxon>
        <taxon>Embryophyta</taxon>
        <taxon>Tracheophyta</taxon>
        <taxon>Spermatophyta</taxon>
        <taxon>Magnoliopsida</taxon>
        <taxon>eudicotyledons</taxon>
        <taxon>Gunneridae</taxon>
        <taxon>Pentapetalae</taxon>
        <taxon>asterids</taxon>
        <taxon>lamiids</taxon>
        <taxon>Solanales</taxon>
        <taxon>Solanaceae</taxon>
        <taxon>Solanoideae</taxon>
        <taxon>Solaneae</taxon>
        <taxon>Solanum</taxon>
        <taxon>Solanum subgen. Lycopersicon</taxon>
    </lineage>
</organism>
<dbReference type="Proteomes" id="UP000694930">
    <property type="component" value="Chromosome 6"/>
</dbReference>
<feature type="transmembrane region" description="Helical" evidence="9">
    <location>
        <begin position="71"/>
        <end position="91"/>
    </location>
</feature>
<comment type="subcellular location">
    <subcellularLocation>
        <location evidence="9">Cell membrane</location>
        <topology evidence="9">Multi-pass membrane protein</topology>
    </subcellularLocation>
    <subcellularLocation>
        <location evidence="1">Endomembrane system</location>
        <topology evidence="1">Multi-pass membrane protein</topology>
    </subcellularLocation>
</comment>
<keyword evidence="7 9" id="KW-1133">Transmembrane helix</keyword>
<evidence type="ECO:0000256" key="1">
    <source>
        <dbReference type="ARBA" id="ARBA00004127"/>
    </source>
</evidence>
<keyword evidence="10" id="KW-1185">Reference proteome</keyword>
<dbReference type="InterPro" id="IPR047664">
    <property type="entry name" value="SWEET"/>
</dbReference>
<feature type="transmembrane region" description="Helical" evidence="9">
    <location>
        <begin position="45"/>
        <end position="65"/>
    </location>
</feature>
<keyword evidence="4 9" id="KW-0762">Sugar transport</keyword>
<keyword evidence="6" id="KW-0677">Repeat</keyword>
<evidence type="ECO:0000313" key="10">
    <source>
        <dbReference type="Proteomes" id="UP000694930"/>
    </source>
</evidence>
<keyword evidence="5 9" id="KW-0812">Transmembrane</keyword>
<evidence type="ECO:0000256" key="5">
    <source>
        <dbReference type="ARBA" id="ARBA00022692"/>
    </source>
</evidence>
<dbReference type="Pfam" id="PF03083">
    <property type="entry name" value="MtN3_slv"/>
    <property type="match status" value="2"/>
</dbReference>
<reference evidence="10" key="1">
    <citation type="journal article" date="2014" name="Nat. Genet.">
        <title>The genome of the stress-tolerant wild tomato species Solanum pennellii.</title>
        <authorList>
            <person name="Bolger A."/>
            <person name="Scossa F."/>
            <person name="Bolger M.E."/>
            <person name="Lanz C."/>
            <person name="Maumus F."/>
            <person name="Tohge T."/>
            <person name="Quesneville H."/>
            <person name="Alseekh S."/>
            <person name="Sorensen I."/>
            <person name="Lichtenstein G."/>
            <person name="Fich E.A."/>
            <person name="Conte M."/>
            <person name="Keller H."/>
            <person name="Schneeberger K."/>
            <person name="Schwacke R."/>
            <person name="Ofner I."/>
            <person name="Vrebalov J."/>
            <person name="Xu Y."/>
            <person name="Osorio S."/>
            <person name="Aflitos S.A."/>
            <person name="Schijlen E."/>
            <person name="Jimenez-Gomez J.M."/>
            <person name="Ryngajllo M."/>
            <person name="Kimura S."/>
            <person name="Kumar R."/>
            <person name="Koenig D."/>
            <person name="Headland L.R."/>
            <person name="Maloof J.N."/>
            <person name="Sinha N."/>
            <person name="van Ham R.C."/>
            <person name="Lankhorst R.K."/>
            <person name="Mao L."/>
            <person name="Vogel A."/>
            <person name="Arsova B."/>
            <person name="Panstruga R."/>
            <person name="Fei Z."/>
            <person name="Rose J.K."/>
            <person name="Zamir D."/>
            <person name="Carrari F."/>
            <person name="Giovannoni J.J."/>
            <person name="Weigel D."/>
            <person name="Usadel B."/>
            <person name="Fernie A.R."/>
        </authorList>
    </citation>
    <scope>NUCLEOTIDE SEQUENCE [LARGE SCALE GENOMIC DNA]</scope>
    <source>
        <strain evidence="10">cv. LA0716</strain>
    </source>
</reference>
<evidence type="ECO:0000256" key="9">
    <source>
        <dbReference type="RuleBase" id="RU910715"/>
    </source>
</evidence>
<dbReference type="InterPro" id="IPR004316">
    <property type="entry name" value="SWEET_rpt"/>
</dbReference>
<comment type="function">
    <text evidence="9">Mediates both low-affinity uptake and efflux of sugar across the membrane.</text>
</comment>
<dbReference type="PANTHER" id="PTHR10791">
    <property type="entry name" value="RAG1-ACTIVATING PROTEIN 1"/>
    <property type="match status" value="1"/>
</dbReference>